<proteinExistence type="inferred from homology"/>
<dbReference type="Pfam" id="PF01144">
    <property type="entry name" value="CoA_trans"/>
    <property type="match status" value="1"/>
</dbReference>
<accession>A0ABV6NDN5</accession>
<dbReference type="RefSeq" id="WP_273840957.1">
    <property type="nucleotide sequence ID" value="NZ_JAQQWT010000003.1"/>
</dbReference>
<dbReference type="SMART" id="SM00882">
    <property type="entry name" value="CoA_trans"/>
    <property type="match status" value="1"/>
</dbReference>
<comment type="caution">
    <text evidence="2">The sequence shown here is derived from an EMBL/GenBank/DDBJ whole genome shotgun (WGS) entry which is preliminary data.</text>
</comment>
<dbReference type="SUPFAM" id="SSF100950">
    <property type="entry name" value="NagB/RpiA/CoA transferase-like"/>
    <property type="match status" value="1"/>
</dbReference>
<dbReference type="PANTHER" id="PTHR43293:SF3">
    <property type="entry name" value="CHOLESTEROL RING-CLEAVING HYDROLASE IPDB SUBUNIT"/>
    <property type="match status" value="1"/>
</dbReference>
<sequence length="257" mass="28139">MSYTTEELMVVAAAREIQDHEVVFVGMRLPMLAFAVAKKTHAPNAVGFYECGIVRDFPSETLLYTMGDTPNVIGAQWCTTTNHLMYLMQQGNVDAGFIGGAEIDKYGNVNTSYIGNHEDPVLKLPGSGGAADIASLSKRLLVIMNHEKRRFKERVDYITSPGYGDGGGWREEQGLPRGGIGALITTLGLMRPDSVNNELELISVHPGVSVDDVKEHTGWDLKLSSNLKETVAPSKEELEVIRNIDPDGFWTGKKRGT</sequence>
<protein>
    <submittedName>
        <fullName evidence="2">CoA-transferase subunit beta</fullName>
    </submittedName>
</protein>
<reference evidence="2 3" key="1">
    <citation type="submission" date="2024-09" db="EMBL/GenBank/DDBJ databases">
        <authorList>
            <person name="Sun Q."/>
            <person name="Mori K."/>
        </authorList>
    </citation>
    <scope>NUCLEOTIDE SEQUENCE [LARGE SCALE GENOMIC DNA]</scope>
    <source>
        <strain evidence="2 3">NCAIM B.02301</strain>
    </source>
</reference>
<dbReference type="PANTHER" id="PTHR43293">
    <property type="entry name" value="ACETATE COA-TRANSFERASE YDIF"/>
    <property type="match status" value="1"/>
</dbReference>
<comment type="similarity">
    <text evidence="1">Belongs to the 3-oxoacid CoA-transferase subunit B family.</text>
</comment>
<dbReference type="Gene3D" id="3.40.1080.10">
    <property type="entry name" value="Glutaconate Coenzyme A-transferase"/>
    <property type="match status" value="1"/>
</dbReference>
<dbReference type="InterPro" id="IPR004165">
    <property type="entry name" value="CoA_trans_fam_I"/>
</dbReference>
<keyword evidence="3" id="KW-1185">Reference proteome</keyword>
<evidence type="ECO:0000313" key="3">
    <source>
        <dbReference type="Proteomes" id="UP001589833"/>
    </source>
</evidence>
<evidence type="ECO:0000313" key="2">
    <source>
        <dbReference type="EMBL" id="MFC0558367.1"/>
    </source>
</evidence>
<gene>
    <name evidence="2" type="ORF">ACFFH4_04810</name>
</gene>
<dbReference type="EMBL" id="JBHLTR010000004">
    <property type="protein sequence ID" value="MFC0558367.1"/>
    <property type="molecule type" value="Genomic_DNA"/>
</dbReference>
<name>A0ABV6NDN5_9BACI</name>
<organism evidence="2 3">
    <name type="scientific">Halalkalibacter alkalisediminis</name>
    <dbReference type="NCBI Taxonomy" id="935616"/>
    <lineage>
        <taxon>Bacteria</taxon>
        <taxon>Bacillati</taxon>
        <taxon>Bacillota</taxon>
        <taxon>Bacilli</taxon>
        <taxon>Bacillales</taxon>
        <taxon>Bacillaceae</taxon>
        <taxon>Halalkalibacter</taxon>
    </lineage>
</organism>
<dbReference type="Proteomes" id="UP001589833">
    <property type="component" value="Unassembled WGS sequence"/>
</dbReference>
<evidence type="ECO:0000256" key="1">
    <source>
        <dbReference type="ARBA" id="ARBA00007047"/>
    </source>
</evidence>
<dbReference type="InterPro" id="IPR037171">
    <property type="entry name" value="NagB/RpiA_transferase-like"/>
</dbReference>